<name>A0A915IP72_ROMCU</name>
<sequence length="178" mass="20483">MNSKKSTSDKKRYPNFYDRTANSNRPENQYLTSLQLPHFSEDVHLLKGDKVFLKLCGRLQRWDVFHRDRLRQAATDNNYGNDRRPHQLTEILLAAGTMETFGPIFSIYYSKANIILFKMMGVRKKKQKNDGDGEVFVEESSQDVVDELKLVPNAQVETAIDDIDDSNFTHDAPPGQTK</sequence>
<dbReference type="Proteomes" id="UP000887565">
    <property type="component" value="Unplaced"/>
</dbReference>
<proteinExistence type="predicted"/>
<feature type="compositionally biased region" description="Basic and acidic residues" evidence="1">
    <location>
        <begin position="1"/>
        <end position="12"/>
    </location>
</feature>
<evidence type="ECO:0000313" key="2">
    <source>
        <dbReference type="Proteomes" id="UP000887565"/>
    </source>
</evidence>
<protein>
    <submittedName>
        <fullName evidence="3">Uncharacterized protein</fullName>
    </submittedName>
</protein>
<evidence type="ECO:0000256" key="1">
    <source>
        <dbReference type="SAM" id="MobiDB-lite"/>
    </source>
</evidence>
<keyword evidence="2" id="KW-1185">Reference proteome</keyword>
<accession>A0A915IP72</accession>
<organism evidence="2 3">
    <name type="scientific">Romanomermis culicivorax</name>
    <name type="common">Nematode worm</name>
    <dbReference type="NCBI Taxonomy" id="13658"/>
    <lineage>
        <taxon>Eukaryota</taxon>
        <taxon>Metazoa</taxon>
        <taxon>Ecdysozoa</taxon>
        <taxon>Nematoda</taxon>
        <taxon>Enoplea</taxon>
        <taxon>Dorylaimia</taxon>
        <taxon>Mermithida</taxon>
        <taxon>Mermithoidea</taxon>
        <taxon>Mermithidae</taxon>
        <taxon>Romanomermis</taxon>
    </lineage>
</organism>
<reference evidence="3" key="1">
    <citation type="submission" date="2022-11" db="UniProtKB">
        <authorList>
            <consortium name="WormBaseParasite"/>
        </authorList>
    </citation>
    <scope>IDENTIFICATION</scope>
</reference>
<feature type="region of interest" description="Disordered" evidence="1">
    <location>
        <begin position="1"/>
        <end position="24"/>
    </location>
</feature>
<evidence type="ECO:0000313" key="3">
    <source>
        <dbReference type="WBParaSite" id="nRc.2.0.1.t15248-RA"/>
    </source>
</evidence>
<dbReference type="WBParaSite" id="nRc.2.0.1.t15248-RA">
    <property type="protein sequence ID" value="nRc.2.0.1.t15248-RA"/>
    <property type="gene ID" value="nRc.2.0.1.g15248"/>
</dbReference>
<dbReference type="AlphaFoldDB" id="A0A915IP72"/>